<protein>
    <submittedName>
        <fullName evidence="3">16S rRNA (Guanine966-N2)-methyltransferase</fullName>
    </submittedName>
</protein>
<dbReference type="InterPro" id="IPR029063">
    <property type="entry name" value="SAM-dependent_MTases_sf"/>
</dbReference>
<reference evidence="3 4" key="1">
    <citation type="submission" date="2016-10" db="EMBL/GenBank/DDBJ databases">
        <authorList>
            <person name="de Groot N.N."/>
        </authorList>
    </citation>
    <scope>NUCLEOTIDE SEQUENCE [LARGE SCALE GENOMIC DNA]</scope>
    <source>
        <strain evidence="3 4">CGMCC 4.7037</strain>
    </source>
</reference>
<dbReference type="Proteomes" id="UP000236732">
    <property type="component" value="Unassembled WGS sequence"/>
</dbReference>
<keyword evidence="4" id="KW-1185">Reference proteome</keyword>
<dbReference type="PROSITE" id="PS00092">
    <property type="entry name" value="N6_MTASE"/>
    <property type="match status" value="1"/>
</dbReference>
<proteinExistence type="predicted"/>
<dbReference type="InterPro" id="IPR002052">
    <property type="entry name" value="DNA_methylase_N6_adenine_CS"/>
</dbReference>
<name>A0A1H6EAQ2_9ACTN</name>
<evidence type="ECO:0000313" key="3">
    <source>
        <dbReference type="EMBL" id="SEG93885.1"/>
    </source>
</evidence>
<gene>
    <name evidence="3" type="ORF">SAMN05444920_108216</name>
</gene>
<organism evidence="3 4">
    <name type="scientific">Nonomuraea solani</name>
    <dbReference type="NCBI Taxonomy" id="1144553"/>
    <lineage>
        <taxon>Bacteria</taxon>
        <taxon>Bacillati</taxon>
        <taxon>Actinomycetota</taxon>
        <taxon>Actinomycetes</taxon>
        <taxon>Streptosporangiales</taxon>
        <taxon>Streptosporangiaceae</taxon>
        <taxon>Nonomuraea</taxon>
    </lineage>
</organism>
<dbReference type="GO" id="GO:0008168">
    <property type="term" value="F:methyltransferase activity"/>
    <property type="evidence" value="ECO:0007669"/>
    <property type="project" value="UniProtKB-KW"/>
</dbReference>
<evidence type="ECO:0000313" key="4">
    <source>
        <dbReference type="Proteomes" id="UP000236732"/>
    </source>
</evidence>
<dbReference type="InterPro" id="IPR004398">
    <property type="entry name" value="RNA_MeTrfase_RsmD"/>
</dbReference>
<evidence type="ECO:0000256" key="2">
    <source>
        <dbReference type="ARBA" id="ARBA00022679"/>
    </source>
</evidence>
<dbReference type="Gene3D" id="3.40.50.150">
    <property type="entry name" value="Vaccinia Virus protein VP39"/>
    <property type="match status" value="1"/>
</dbReference>
<evidence type="ECO:0000256" key="1">
    <source>
        <dbReference type="ARBA" id="ARBA00022603"/>
    </source>
</evidence>
<dbReference type="AlphaFoldDB" id="A0A1H6EAQ2"/>
<dbReference type="EMBL" id="FNVT01000008">
    <property type="protein sequence ID" value="SEG93885.1"/>
    <property type="molecule type" value="Genomic_DNA"/>
</dbReference>
<dbReference type="CDD" id="cd02440">
    <property type="entry name" value="AdoMet_MTases"/>
    <property type="match status" value="1"/>
</dbReference>
<dbReference type="PANTHER" id="PTHR43542">
    <property type="entry name" value="METHYLTRANSFERASE"/>
    <property type="match status" value="1"/>
</dbReference>
<dbReference type="SUPFAM" id="SSF53335">
    <property type="entry name" value="S-adenosyl-L-methionine-dependent methyltransferases"/>
    <property type="match status" value="1"/>
</dbReference>
<keyword evidence="1 3" id="KW-0489">Methyltransferase</keyword>
<accession>A0A1H6EAQ2</accession>
<dbReference type="Pfam" id="PF03602">
    <property type="entry name" value="Cons_hypoth95"/>
    <property type="match status" value="1"/>
</dbReference>
<dbReference type="GO" id="GO:0031167">
    <property type="term" value="P:rRNA methylation"/>
    <property type="evidence" value="ECO:0007669"/>
    <property type="project" value="InterPro"/>
</dbReference>
<keyword evidence="2 3" id="KW-0808">Transferase</keyword>
<dbReference type="PIRSF" id="PIRSF004553">
    <property type="entry name" value="CHP00095"/>
    <property type="match status" value="1"/>
</dbReference>
<sequence>MTLDSLYGLHDARLLDLYAGSGAIGLEALSRGAAEAALVESDPKAVRTIKANVRELGLGGALVVADKVERLLAKTPDQPYDIVFADPPYAVSDGEVEHVLGLLRDNGWLVGEALVAFERESRGKPLMWPEGYVEERVRRYGEASVWYGRAAGNP</sequence>
<dbReference type="PANTHER" id="PTHR43542:SF1">
    <property type="entry name" value="METHYLTRANSFERASE"/>
    <property type="match status" value="1"/>
</dbReference>
<dbReference type="GO" id="GO:0003676">
    <property type="term" value="F:nucleic acid binding"/>
    <property type="evidence" value="ECO:0007669"/>
    <property type="project" value="InterPro"/>
</dbReference>